<comment type="caution">
    <text evidence="10">The sequence shown here is derived from an EMBL/GenBank/DDBJ whole genome shotgun (WGS) entry which is preliminary data.</text>
</comment>
<sequence length="301" mass="32221">MKSIAATAGREPGAVSVSFEFFPPKSDAQLEALGRAVERLQAYGPAFVSMTYGAGGTTRERSLAAVRDMVAGRGLATAAHLTCVGASRAELDAVIETFHDAGVRRYVALRGDPEGGMGAPYVAHPEGYQDTAELVARLKERGAADVSVSAYPERHPHSPDWAAEIDTLKRKVDAGADRALTQFFFDNDLFEAYLERVAAAGIDIPVVPGIMPVNDFKGVCNFARRCGASIPQRLADRFDGLEAGSEPHRLMAAAVAAEQVADLASRGVRQFHIYTLNKAELPEAICRLLGLPARDRQRAAA</sequence>
<dbReference type="GO" id="GO:0035999">
    <property type="term" value="P:tetrahydrofolate interconversion"/>
    <property type="evidence" value="ECO:0007669"/>
    <property type="project" value="TreeGrafter"/>
</dbReference>
<dbReference type="GO" id="GO:0005829">
    <property type="term" value="C:cytosol"/>
    <property type="evidence" value="ECO:0007669"/>
    <property type="project" value="TreeGrafter"/>
</dbReference>
<dbReference type="Pfam" id="PF02219">
    <property type="entry name" value="MTHFR"/>
    <property type="match status" value="1"/>
</dbReference>
<dbReference type="PANTHER" id="PTHR45754:SF3">
    <property type="entry name" value="METHYLENETETRAHYDROFOLATE REDUCTASE (NADPH)"/>
    <property type="match status" value="1"/>
</dbReference>
<dbReference type="Gene3D" id="3.20.20.220">
    <property type="match status" value="1"/>
</dbReference>
<name>A0A964T2H8_9HYPH</name>
<keyword evidence="5 9" id="KW-0274">FAD</keyword>
<evidence type="ECO:0000256" key="2">
    <source>
        <dbReference type="ARBA" id="ARBA00004777"/>
    </source>
</evidence>
<evidence type="ECO:0000313" key="11">
    <source>
        <dbReference type="Proteomes" id="UP000773614"/>
    </source>
</evidence>
<keyword evidence="4 9" id="KW-0285">Flavoprotein</keyword>
<comment type="similarity">
    <text evidence="3 9">Belongs to the methylenetetrahydrofolate reductase family.</text>
</comment>
<comment type="catalytic activity">
    <reaction evidence="8">
        <text>(6S)-5-methyl-5,6,7,8-tetrahydrofolate + NAD(+) = (6R)-5,10-methylene-5,6,7,8-tetrahydrofolate + NADH + H(+)</text>
        <dbReference type="Rhea" id="RHEA:19821"/>
        <dbReference type="ChEBI" id="CHEBI:15378"/>
        <dbReference type="ChEBI" id="CHEBI:15636"/>
        <dbReference type="ChEBI" id="CHEBI:18608"/>
        <dbReference type="ChEBI" id="CHEBI:57540"/>
        <dbReference type="ChEBI" id="CHEBI:57945"/>
        <dbReference type="EC" id="1.5.1.54"/>
    </reaction>
    <physiologicalReaction direction="right-to-left" evidence="8">
        <dbReference type="Rhea" id="RHEA:19823"/>
    </physiologicalReaction>
</comment>
<evidence type="ECO:0000256" key="3">
    <source>
        <dbReference type="ARBA" id="ARBA00006743"/>
    </source>
</evidence>
<dbReference type="CDD" id="cd00537">
    <property type="entry name" value="MTHFR"/>
    <property type="match status" value="1"/>
</dbReference>
<keyword evidence="11" id="KW-1185">Reference proteome</keyword>
<proteinExistence type="inferred from homology"/>
<dbReference type="EMBL" id="SPKJ01000009">
    <property type="protein sequence ID" value="MYZ47094.1"/>
    <property type="molecule type" value="Genomic_DNA"/>
</dbReference>
<dbReference type="InterPro" id="IPR029041">
    <property type="entry name" value="FAD-linked_oxidoreductase-like"/>
</dbReference>
<evidence type="ECO:0000313" key="10">
    <source>
        <dbReference type="EMBL" id="MYZ47094.1"/>
    </source>
</evidence>
<keyword evidence="6 9" id="KW-0560">Oxidoreductase</keyword>
<dbReference type="InterPro" id="IPR003171">
    <property type="entry name" value="Mehydrof_redctse-like"/>
</dbReference>
<dbReference type="OrthoDB" id="9812555at2"/>
<dbReference type="AlphaFoldDB" id="A0A964T2H8"/>
<dbReference type="GO" id="GO:0071949">
    <property type="term" value="F:FAD binding"/>
    <property type="evidence" value="ECO:0007669"/>
    <property type="project" value="TreeGrafter"/>
</dbReference>
<accession>A0A964T2H8</accession>
<evidence type="ECO:0000256" key="8">
    <source>
        <dbReference type="ARBA" id="ARBA00048628"/>
    </source>
</evidence>
<evidence type="ECO:0000256" key="6">
    <source>
        <dbReference type="ARBA" id="ARBA00023002"/>
    </source>
</evidence>
<organism evidence="10 11">
    <name type="scientific">Propylenella binzhouense</name>
    <dbReference type="NCBI Taxonomy" id="2555902"/>
    <lineage>
        <taxon>Bacteria</taxon>
        <taxon>Pseudomonadati</taxon>
        <taxon>Pseudomonadota</taxon>
        <taxon>Alphaproteobacteria</taxon>
        <taxon>Hyphomicrobiales</taxon>
        <taxon>Propylenellaceae</taxon>
        <taxon>Propylenella</taxon>
    </lineage>
</organism>
<comment type="pathway">
    <text evidence="2 9">One-carbon metabolism; tetrahydrofolate interconversion.</text>
</comment>
<dbReference type="PANTHER" id="PTHR45754">
    <property type="entry name" value="METHYLENETETRAHYDROFOLATE REDUCTASE"/>
    <property type="match status" value="1"/>
</dbReference>
<dbReference type="RefSeq" id="WP_161139437.1">
    <property type="nucleotide sequence ID" value="NZ_SPKJ01000009.1"/>
</dbReference>
<evidence type="ECO:0000256" key="4">
    <source>
        <dbReference type="ARBA" id="ARBA00022630"/>
    </source>
</evidence>
<dbReference type="SUPFAM" id="SSF51730">
    <property type="entry name" value="FAD-linked oxidoreductase"/>
    <property type="match status" value="1"/>
</dbReference>
<protein>
    <recommendedName>
        <fullName evidence="9">Methylenetetrahydrofolate reductase</fullName>
    </recommendedName>
</protein>
<dbReference type="GO" id="GO:0106312">
    <property type="term" value="F:methylenetetrahydrofolate reductase (NADH) activity"/>
    <property type="evidence" value="ECO:0007669"/>
    <property type="project" value="UniProtKB-EC"/>
</dbReference>
<evidence type="ECO:0000256" key="1">
    <source>
        <dbReference type="ARBA" id="ARBA00001974"/>
    </source>
</evidence>
<comment type="cofactor">
    <cofactor evidence="1 9">
        <name>FAD</name>
        <dbReference type="ChEBI" id="CHEBI:57692"/>
    </cofactor>
</comment>
<gene>
    <name evidence="10" type="ORF">E4O86_05135</name>
</gene>
<evidence type="ECO:0000256" key="5">
    <source>
        <dbReference type="ARBA" id="ARBA00022827"/>
    </source>
</evidence>
<dbReference type="GO" id="GO:0009086">
    <property type="term" value="P:methionine biosynthetic process"/>
    <property type="evidence" value="ECO:0007669"/>
    <property type="project" value="TreeGrafter"/>
</dbReference>
<dbReference type="Proteomes" id="UP000773614">
    <property type="component" value="Unassembled WGS sequence"/>
</dbReference>
<reference evidence="10" key="1">
    <citation type="submission" date="2019-03" db="EMBL/GenBank/DDBJ databases">
        <title>Afifella sp. nov., isolated from activated sludge.</title>
        <authorList>
            <person name="Li Q."/>
            <person name="Liu Y."/>
        </authorList>
    </citation>
    <scope>NUCLEOTIDE SEQUENCE</scope>
    <source>
        <strain evidence="10">L72</strain>
    </source>
</reference>
<comment type="pathway">
    <text evidence="7">Amino-acid biosynthesis; L-methionine biosynthesis via de novo pathway.</text>
</comment>
<evidence type="ECO:0000256" key="7">
    <source>
        <dbReference type="ARBA" id="ARBA00034478"/>
    </source>
</evidence>
<evidence type="ECO:0000256" key="9">
    <source>
        <dbReference type="RuleBase" id="RU003862"/>
    </source>
</evidence>